<gene>
    <name evidence="2" type="ORF">Plo01_34410</name>
</gene>
<dbReference type="RefSeq" id="WP_203891568.1">
    <property type="nucleotide sequence ID" value="NZ_BOOH01000023.1"/>
</dbReference>
<dbReference type="AlphaFoldDB" id="A0A8J3W5P2"/>
<keyword evidence="3" id="KW-1185">Reference proteome</keyword>
<name>A0A8J3W5P2_9ACTN</name>
<dbReference type="Proteomes" id="UP000616724">
    <property type="component" value="Unassembled WGS sequence"/>
</dbReference>
<evidence type="ECO:0000313" key="3">
    <source>
        <dbReference type="Proteomes" id="UP000616724"/>
    </source>
</evidence>
<comment type="caution">
    <text evidence="2">The sequence shown here is derived from an EMBL/GenBank/DDBJ whole genome shotgun (WGS) entry which is preliminary data.</text>
</comment>
<dbReference type="PRINTS" id="PR00420">
    <property type="entry name" value="RNGMNOXGNASE"/>
</dbReference>
<dbReference type="InterPro" id="IPR036188">
    <property type="entry name" value="FAD/NAD-bd_sf"/>
</dbReference>
<dbReference type="EMBL" id="BOOH01000023">
    <property type="protein sequence ID" value="GIH77012.1"/>
    <property type="molecule type" value="Genomic_DNA"/>
</dbReference>
<accession>A0A8J3W5P2</accession>
<evidence type="ECO:0000313" key="2">
    <source>
        <dbReference type="EMBL" id="GIH77012.1"/>
    </source>
</evidence>
<dbReference type="PANTHER" id="PTHR42685:SF19">
    <property type="entry name" value="POSSIBLE OXIDOREDUCTASE"/>
    <property type="match status" value="1"/>
</dbReference>
<evidence type="ECO:0000259" key="1">
    <source>
        <dbReference type="Pfam" id="PF01494"/>
    </source>
</evidence>
<dbReference type="Pfam" id="PF01494">
    <property type="entry name" value="FAD_binding_3"/>
    <property type="match status" value="1"/>
</dbReference>
<sequence length="337" mass="35380">MIDVLVAGGGPAGLATAIHAAAAGMEAVVVEPRPGPVDKACGEGLMPTGAAVLRSMGVEPDGWPLRGIRYLDGRHEAQAAFPGGRGLGVRRTALHAALSRRAAELGVRVVPGKVTEVRQGPDGVRAAGFRARWLVAADGLHSPVRAMLGLDLPGRGQRRYGLRQHYPVAPWTDFVEVHWAADGEAYVTPVAGDMVGVAVLTSRRGGYPERLAAFPSLLDRLSGPPVTRVRGAGPLRQRVRTRVAGRVLLVGDAAGYVDALTGEGVALALLSARSLVRCLRAGAPQAYETAWLRLSRRHRLLTGALLSARRHPAAARLIVPAAHRLPAVFAAAVRALA</sequence>
<dbReference type="GO" id="GO:0071949">
    <property type="term" value="F:FAD binding"/>
    <property type="evidence" value="ECO:0007669"/>
    <property type="project" value="InterPro"/>
</dbReference>
<organism evidence="2 3">
    <name type="scientific">Planobispora longispora</name>
    <dbReference type="NCBI Taxonomy" id="28887"/>
    <lineage>
        <taxon>Bacteria</taxon>
        <taxon>Bacillati</taxon>
        <taxon>Actinomycetota</taxon>
        <taxon>Actinomycetes</taxon>
        <taxon>Streptosporangiales</taxon>
        <taxon>Streptosporangiaceae</taxon>
        <taxon>Planobispora</taxon>
    </lineage>
</organism>
<dbReference type="InterPro" id="IPR002938">
    <property type="entry name" value="FAD-bd"/>
</dbReference>
<dbReference type="Gene3D" id="3.50.50.60">
    <property type="entry name" value="FAD/NAD(P)-binding domain"/>
    <property type="match status" value="1"/>
</dbReference>
<dbReference type="PANTHER" id="PTHR42685">
    <property type="entry name" value="GERANYLGERANYL DIPHOSPHATE REDUCTASE"/>
    <property type="match status" value="1"/>
</dbReference>
<feature type="domain" description="FAD-binding" evidence="1">
    <location>
        <begin position="2"/>
        <end position="279"/>
    </location>
</feature>
<proteinExistence type="predicted"/>
<reference evidence="2 3" key="1">
    <citation type="submission" date="2021-01" db="EMBL/GenBank/DDBJ databases">
        <title>Whole genome shotgun sequence of Planobispora longispora NBRC 13918.</title>
        <authorList>
            <person name="Komaki H."/>
            <person name="Tamura T."/>
        </authorList>
    </citation>
    <scope>NUCLEOTIDE SEQUENCE [LARGE SCALE GENOMIC DNA]</scope>
    <source>
        <strain evidence="2 3">NBRC 13918</strain>
    </source>
</reference>
<dbReference type="SUPFAM" id="SSF51905">
    <property type="entry name" value="FAD/NAD(P)-binding domain"/>
    <property type="match status" value="1"/>
</dbReference>
<dbReference type="InterPro" id="IPR050407">
    <property type="entry name" value="Geranylgeranyl_reductase"/>
</dbReference>
<protein>
    <submittedName>
        <fullName evidence="2">Oxidoreductase</fullName>
    </submittedName>
</protein>